<organism evidence="2">
    <name type="scientific">hydrothermal vent metagenome</name>
    <dbReference type="NCBI Taxonomy" id="652676"/>
    <lineage>
        <taxon>unclassified sequences</taxon>
        <taxon>metagenomes</taxon>
        <taxon>ecological metagenomes</taxon>
    </lineage>
</organism>
<proteinExistence type="predicted"/>
<gene>
    <name evidence="2" type="ORF">MNBD_ACTINO01-2387</name>
</gene>
<name>A0A3B0ST22_9ZZZZ</name>
<dbReference type="EMBL" id="UOEI01000621">
    <property type="protein sequence ID" value="VAW08638.1"/>
    <property type="molecule type" value="Genomic_DNA"/>
</dbReference>
<reference evidence="2" key="1">
    <citation type="submission" date="2018-06" db="EMBL/GenBank/DDBJ databases">
        <authorList>
            <person name="Zhirakovskaya E."/>
        </authorList>
    </citation>
    <scope>NUCLEOTIDE SEQUENCE</scope>
</reference>
<sequence>MRNEATWYETRKPGNRNGRPRRATAAALLAMVMISACSAGGGLQAALDPGDTVTIGLDQLAVGSAGSVGHGVCATAPGVRLSAVSPISISGGAKLIGGVEIVAPGFSDRVGAVYGFPPPDVETEPLGTSEIPLCDDRDTVAQTVFGVQHLRPGDGVIDGVRISYIINGTERSVDVPGFMITVSSEG</sequence>
<evidence type="ECO:0000313" key="2">
    <source>
        <dbReference type="EMBL" id="VAW08638.1"/>
    </source>
</evidence>
<accession>A0A3B0ST22</accession>
<feature type="region of interest" description="Disordered" evidence="1">
    <location>
        <begin position="1"/>
        <end position="20"/>
    </location>
</feature>
<protein>
    <submittedName>
        <fullName evidence="2">Uncharacterized protein</fullName>
    </submittedName>
</protein>
<dbReference type="AlphaFoldDB" id="A0A3B0ST22"/>
<evidence type="ECO:0000256" key="1">
    <source>
        <dbReference type="SAM" id="MobiDB-lite"/>
    </source>
</evidence>